<sequence length="450" mass="50445">MSATLSLYEILGLERTATTDDIRKAYKKRALETHPDRLPQGATTEEKASAEEQFRLVNNAYEVLNDPRNRELYDRSGAWPPPSAPEEPRANYRSRSRAEPFDPFMGDPFFSSAFGSRGPFAFSDPFELFNSIFGDMNRHFDDDPYFNDAFPSMRSPFGAFGGSMMRDPFGGSMLTPFTPGFPFGRSLLDDMQGGQGRRVYSSTSSGGGANGQWVSQNRMTRTINGRTETIIKRRDAQGNEHITYSSPESERYTINGVEQPVAGQMQNHQPRRPVTNAPPLPQVAYNAYNQPASFAVPITEQVPVTPPSRSAPAPAPYPQQQQYTSNRASYVPLVNPAPSRSSHSRHSTQANVTNPPPYAQDAYTSKRSSRRDSGDHHSHHSSHHRHDSAGSSYSRNRHPEDREHPSRRHTHDDTGADPGSGSKKWWQGGWLSKITNIFKHPEHHRHSIHT</sequence>
<dbReference type="PANTHER" id="PTHR43948:SF10">
    <property type="entry name" value="MRJ, ISOFORM E"/>
    <property type="match status" value="1"/>
</dbReference>
<dbReference type="SMART" id="SM00271">
    <property type="entry name" value="DnaJ"/>
    <property type="match status" value="1"/>
</dbReference>
<feature type="region of interest" description="Disordered" evidence="1">
    <location>
        <begin position="72"/>
        <end position="95"/>
    </location>
</feature>
<dbReference type="PROSITE" id="PS50076">
    <property type="entry name" value="DNAJ_2"/>
    <property type="match status" value="1"/>
</dbReference>
<protein>
    <recommendedName>
        <fullName evidence="2">J domain-containing protein</fullName>
    </recommendedName>
</protein>
<dbReference type="Proteomes" id="UP001497453">
    <property type="component" value="Chromosome 8"/>
</dbReference>
<feature type="compositionally biased region" description="Low complexity" evidence="1">
    <location>
        <begin position="307"/>
        <end position="325"/>
    </location>
</feature>
<name>A0ABP1E6B7_9APHY</name>
<feature type="region of interest" description="Disordered" evidence="1">
    <location>
        <begin position="192"/>
        <end position="213"/>
    </location>
</feature>
<feature type="compositionally biased region" description="Basic residues" evidence="1">
    <location>
        <begin position="377"/>
        <end position="386"/>
    </location>
</feature>
<evidence type="ECO:0000313" key="4">
    <source>
        <dbReference type="Proteomes" id="UP001497453"/>
    </source>
</evidence>
<dbReference type="InterPro" id="IPR018253">
    <property type="entry name" value="DnaJ_domain_CS"/>
</dbReference>
<dbReference type="Gene3D" id="1.10.287.110">
    <property type="entry name" value="DnaJ domain"/>
    <property type="match status" value="1"/>
</dbReference>
<feature type="region of interest" description="Disordered" evidence="1">
    <location>
        <begin position="303"/>
        <end position="426"/>
    </location>
</feature>
<dbReference type="PROSITE" id="PS00636">
    <property type="entry name" value="DNAJ_1"/>
    <property type="match status" value="1"/>
</dbReference>
<proteinExistence type="predicted"/>
<gene>
    <name evidence="3" type="ORF">GFSPODELE1_LOCUS9926</name>
</gene>
<dbReference type="PANTHER" id="PTHR43948">
    <property type="entry name" value="DNAJ HOMOLOG SUBFAMILY B"/>
    <property type="match status" value="1"/>
</dbReference>
<feature type="compositionally biased region" description="Basic and acidic residues" evidence="1">
    <location>
        <begin position="86"/>
        <end position="95"/>
    </location>
</feature>
<dbReference type="PRINTS" id="PR00625">
    <property type="entry name" value="JDOMAIN"/>
</dbReference>
<dbReference type="SUPFAM" id="SSF46565">
    <property type="entry name" value="Chaperone J-domain"/>
    <property type="match status" value="1"/>
</dbReference>
<feature type="domain" description="J" evidence="2">
    <location>
        <begin position="6"/>
        <end position="77"/>
    </location>
</feature>
<feature type="compositionally biased region" description="Basic and acidic residues" evidence="1">
    <location>
        <begin position="397"/>
        <end position="414"/>
    </location>
</feature>
<evidence type="ECO:0000256" key="1">
    <source>
        <dbReference type="SAM" id="MobiDB-lite"/>
    </source>
</evidence>
<evidence type="ECO:0000313" key="3">
    <source>
        <dbReference type="EMBL" id="CAL1714777.1"/>
    </source>
</evidence>
<evidence type="ECO:0000259" key="2">
    <source>
        <dbReference type="PROSITE" id="PS50076"/>
    </source>
</evidence>
<keyword evidence="4" id="KW-1185">Reference proteome</keyword>
<reference evidence="4" key="1">
    <citation type="submission" date="2024-04" db="EMBL/GenBank/DDBJ databases">
        <authorList>
            <person name="Shaw F."/>
            <person name="Minotto A."/>
        </authorList>
    </citation>
    <scope>NUCLEOTIDE SEQUENCE [LARGE SCALE GENOMIC DNA]</scope>
</reference>
<dbReference type="Pfam" id="PF00226">
    <property type="entry name" value="DnaJ"/>
    <property type="match status" value="1"/>
</dbReference>
<dbReference type="EMBL" id="OZ037951">
    <property type="protein sequence ID" value="CAL1714777.1"/>
    <property type="molecule type" value="Genomic_DNA"/>
</dbReference>
<dbReference type="CDD" id="cd06257">
    <property type="entry name" value="DnaJ"/>
    <property type="match status" value="1"/>
</dbReference>
<organism evidence="3 4">
    <name type="scientific">Somion occarium</name>
    <dbReference type="NCBI Taxonomy" id="3059160"/>
    <lineage>
        <taxon>Eukaryota</taxon>
        <taxon>Fungi</taxon>
        <taxon>Dikarya</taxon>
        <taxon>Basidiomycota</taxon>
        <taxon>Agaricomycotina</taxon>
        <taxon>Agaricomycetes</taxon>
        <taxon>Polyporales</taxon>
        <taxon>Cerrenaceae</taxon>
        <taxon>Somion</taxon>
    </lineage>
</organism>
<dbReference type="InterPro" id="IPR001623">
    <property type="entry name" value="DnaJ_domain"/>
</dbReference>
<accession>A0ABP1E6B7</accession>
<dbReference type="InterPro" id="IPR036869">
    <property type="entry name" value="J_dom_sf"/>
</dbReference>